<proteinExistence type="predicted"/>
<evidence type="ECO:0000313" key="1">
    <source>
        <dbReference type="EMBL" id="ETI26601.1"/>
    </source>
</evidence>
<accession>V9DIU8</accession>
<dbReference type="Proteomes" id="UP000030678">
    <property type="component" value="Unassembled WGS sequence"/>
</dbReference>
<reference evidence="1" key="1">
    <citation type="submission" date="2013-03" db="EMBL/GenBank/DDBJ databases">
        <title>The Genome Sequence of Cladophialophora carrionii CBS 160.54.</title>
        <authorList>
            <consortium name="The Broad Institute Genomics Platform"/>
            <person name="Cuomo C."/>
            <person name="de Hoog S."/>
            <person name="Gorbushina A."/>
            <person name="Walker B."/>
            <person name="Young S.K."/>
            <person name="Zeng Q."/>
            <person name="Gargeya S."/>
            <person name="Fitzgerald M."/>
            <person name="Haas B."/>
            <person name="Abouelleil A."/>
            <person name="Allen A.W."/>
            <person name="Alvarado L."/>
            <person name="Arachchi H.M."/>
            <person name="Berlin A.M."/>
            <person name="Chapman S.B."/>
            <person name="Gainer-Dewar J."/>
            <person name="Goldberg J."/>
            <person name="Griggs A."/>
            <person name="Gujja S."/>
            <person name="Hansen M."/>
            <person name="Howarth C."/>
            <person name="Imamovic A."/>
            <person name="Ireland A."/>
            <person name="Larimer J."/>
            <person name="McCowan C."/>
            <person name="Murphy C."/>
            <person name="Pearson M."/>
            <person name="Poon T.W."/>
            <person name="Priest M."/>
            <person name="Roberts A."/>
            <person name="Saif S."/>
            <person name="Shea T."/>
            <person name="Sisk P."/>
            <person name="Sykes S."/>
            <person name="Wortman J."/>
            <person name="Nusbaum C."/>
            <person name="Birren B."/>
        </authorList>
    </citation>
    <scope>NUCLEOTIDE SEQUENCE [LARGE SCALE GENOMIC DNA]</scope>
    <source>
        <strain evidence="1">CBS 160.54</strain>
    </source>
</reference>
<dbReference type="AlphaFoldDB" id="V9DIU8"/>
<dbReference type="RefSeq" id="XP_008724628.1">
    <property type="nucleotide sequence ID" value="XM_008726406.1"/>
</dbReference>
<dbReference type="HOGENOM" id="CLU_2812137_0_0_1"/>
<name>V9DIU8_9EURO</name>
<organism evidence="1">
    <name type="scientific">Cladophialophora carrionii CBS 160.54</name>
    <dbReference type="NCBI Taxonomy" id="1279043"/>
    <lineage>
        <taxon>Eukaryota</taxon>
        <taxon>Fungi</taxon>
        <taxon>Dikarya</taxon>
        <taxon>Ascomycota</taxon>
        <taxon>Pezizomycotina</taxon>
        <taxon>Eurotiomycetes</taxon>
        <taxon>Chaetothyriomycetidae</taxon>
        <taxon>Chaetothyriales</taxon>
        <taxon>Herpotrichiellaceae</taxon>
        <taxon>Cladophialophora</taxon>
    </lineage>
</organism>
<dbReference type="EMBL" id="KI635851">
    <property type="protein sequence ID" value="ETI26601.1"/>
    <property type="molecule type" value="Genomic_DNA"/>
</dbReference>
<protein>
    <submittedName>
        <fullName evidence="1">Uncharacterized protein</fullName>
    </submittedName>
</protein>
<gene>
    <name evidence="1" type="ORF">G647_10415</name>
</gene>
<dbReference type="GeneID" id="19988908"/>
<sequence>MVTCFEAQLENEAKKVIDGFDISTLTNYFGKQLESVFPGNIYADVSESQLRTVAGCESATDDVDPTV</sequence>
<dbReference type="VEuPathDB" id="FungiDB:G647_10415"/>